<accession>A0ABU5ZMD4</accession>
<feature type="transmembrane region" description="Helical" evidence="6">
    <location>
        <begin position="368"/>
        <end position="393"/>
    </location>
</feature>
<protein>
    <submittedName>
        <fullName evidence="7">APC family permease</fullName>
    </submittedName>
</protein>
<feature type="transmembrane region" description="Helical" evidence="6">
    <location>
        <begin position="21"/>
        <end position="41"/>
    </location>
</feature>
<feature type="transmembrane region" description="Helical" evidence="6">
    <location>
        <begin position="436"/>
        <end position="459"/>
    </location>
</feature>
<sequence>MENQEHLGKRTLTFVHAVGQALAIGPIFSAGLLTSLIAVVSGYSTPLAVLLGSIGAIGLAFIIGVFAKRYAGAGAIYEYLTLGANPSFGIFSAGLYFIGSLFLGGGGIYIALGFFSSAFAESYLGMSIPFWLLGAIILLIVFLLNHYGVRLAIRGVLILACISAIPFILLCIVIIASGGADGNTSAVFTTRGTSINGIFYGILFAVTLFIGFEAAASIAEESHMPRKSIPVAVITAVVVSALFYILVTYAAAIGFGHAEIDKGAWANAANPIASLAEQYVGYWLAVVIDLVIILDMISVAIAIMVTCSRGFFALSRDHLLPKWISKTSRHGTPLAGNLIGVGFSAILLIWAAVARWGQAGLPDALQSFFITTAVGSYLIELIYLFLAVAALRLVWKDYQFQAKHLWRYVVIILGLLTPILAFRGSIVPFPEYPNSLAVYIALIIIALVAVWTIGMNIYASDKVKNAALHGLETDINAGDQLISDKGSGENVTV</sequence>
<keyword evidence="3 6" id="KW-0812">Transmembrane</keyword>
<keyword evidence="2" id="KW-1003">Cell membrane</keyword>
<evidence type="ECO:0000256" key="1">
    <source>
        <dbReference type="ARBA" id="ARBA00004651"/>
    </source>
</evidence>
<evidence type="ECO:0000256" key="2">
    <source>
        <dbReference type="ARBA" id="ARBA00022475"/>
    </source>
</evidence>
<dbReference type="Proteomes" id="UP001310386">
    <property type="component" value="Unassembled WGS sequence"/>
</dbReference>
<dbReference type="EMBL" id="JAYJLD010000045">
    <property type="protein sequence ID" value="MEB3103677.1"/>
    <property type="molecule type" value="Genomic_DNA"/>
</dbReference>
<keyword evidence="5 6" id="KW-0472">Membrane</keyword>
<feature type="transmembrane region" description="Helical" evidence="6">
    <location>
        <begin position="47"/>
        <end position="67"/>
    </location>
</feature>
<feature type="transmembrane region" description="Helical" evidence="6">
    <location>
        <begin position="334"/>
        <end position="356"/>
    </location>
</feature>
<feature type="transmembrane region" description="Helical" evidence="6">
    <location>
        <begin position="280"/>
        <end position="313"/>
    </location>
</feature>
<keyword evidence="8" id="KW-1185">Reference proteome</keyword>
<dbReference type="InterPro" id="IPR002293">
    <property type="entry name" value="AA/rel_permease1"/>
</dbReference>
<comment type="caution">
    <text evidence="7">The sequence shown here is derived from an EMBL/GenBank/DDBJ whole genome shotgun (WGS) entry which is preliminary data.</text>
</comment>
<evidence type="ECO:0000256" key="4">
    <source>
        <dbReference type="ARBA" id="ARBA00022989"/>
    </source>
</evidence>
<dbReference type="Gene3D" id="1.20.1740.10">
    <property type="entry name" value="Amino acid/polyamine transporter I"/>
    <property type="match status" value="1"/>
</dbReference>
<feature type="transmembrane region" description="Helical" evidence="6">
    <location>
        <begin position="156"/>
        <end position="178"/>
    </location>
</feature>
<evidence type="ECO:0000256" key="3">
    <source>
        <dbReference type="ARBA" id="ARBA00022692"/>
    </source>
</evidence>
<evidence type="ECO:0000256" key="6">
    <source>
        <dbReference type="SAM" id="Phobius"/>
    </source>
</evidence>
<feature type="transmembrane region" description="Helical" evidence="6">
    <location>
        <begin position="231"/>
        <end position="255"/>
    </location>
</feature>
<dbReference type="PANTHER" id="PTHR42770">
    <property type="entry name" value="AMINO ACID TRANSPORTER-RELATED"/>
    <property type="match status" value="1"/>
</dbReference>
<comment type="subcellular location">
    <subcellularLocation>
        <location evidence="1">Cell membrane</location>
        <topology evidence="1">Multi-pass membrane protein</topology>
    </subcellularLocation>
</comment>
<dbReference type="PANTHER" id="PTHR42770:SF11">
    <property type="entry name" value="INNER MEMBRANE TRANSPORT PROTEIN YBAT"/>
    <property type="match status" value="1"/>
</dbReference>
<proteinExistence type="predicted"/>
<organism evidence="7 8">
    <name type="scientific">Ferviditalea candida</name>
    <dbReference type="NCBI Taxonomy" id="3108399"/>
    <lineage>
        <taxon>Bacteria</taxon>
        <taxon>Bacillati</taxon>
        <taxon>Bacillota</taxon>
        <taxon>Bacilli</taxon>
        <taxon>Bacillales</taxon>
        <taxon>Paenibacillaceae</taxon>
        <taxon>Ferviditalea</taxon>
    </lineage>
</organism>
<evidence type="ECO:0000313" key="8">
    <source>
        <dbReference type="Proteomes" id="UP001310386"/>
    </source>
</evidence>
<name>A0ABU5ZMD4_9BACL</name>
<reference evidence="7" key="1">
    <citation type="submission" date="2023-12" db="EMBL/GenBank/DDBJ databases">
        <title>Fervidustalea candida gen. nov., sp. nov., a novel member of the family Paenibacillaceae isolated from a geothermal area.</title>
        <authorList>
            <person name="Li W.-J."/>
            <person name="Jiao J.-Y."/>
            <person name="Chen Y."/>
        </authorList>
    </citation>
    <scope>NUCLEOTIDE SEQUENCE</scope>
    <source>
        <strain evidence="7">SYSU GA230002</strain>
    </source>
</reference>
<dbReference type="Pfam" id="PF13520">
    <property type="entry name" value="AA_permease_2"/>
    <property type="match status" value="1"/>
</dbReference>
<gene>
    <name evidence="7" type="ORF">VF724_18740</name>
</gene>
<feature type="transmembrane region" description="Helical" evidence="6">
    <location>
        <begin position="88"/>
        <end position="111"/>
    </location>
</feature>
<feature type="transmembrane region" description="Helical" evidence="6">
    <location>
        <begin position="405"/>
        <end position="424"/>
    </location>
</feature>
<dbReference type="InterPro" id="IPR050367">
    <property type="entry name" value="APC_superfamily"/>
</dbReference>
<feature type="transmembrane region" description="Helical" evidence="6">
    <location>
        <begin position="123"/>
        <end position="144"/>
    </location>
</feature>
<dbReference type="RefSeq" id="WP_371755805.1">
    <property type="nucleotide sequence ID" value="NZ_JAYJLD010000045.1"/>
</dbReference>
<evidence type="ECO:0000313" key="7">
    <source>
        <dbReference type="EMBL" id="MEB3103677.1"/>
    </source>
</evidence>
<dbReference type="PIRSF" id="PIRSF006060">
    <property type="entry name" value="AA_transporter"/>
    <property type="match status" value="1"/>
</dbReference>
<feature type="transmembrane region" description="Helical" evidence="6">
    <location>
        <begin position="198"/>
        <end position="219"/>
    </location>
</feature>
<keyword evidence="4 6" id="KW-1133">Transmembrane helix</keyword>
<evidence type="ECO:0000256" key="5">
    <source>
        <dbReference type="ARBA" id="ARBA00023136"/>
    </source>
</evidence>